<evidence type="ECO:0000256" key="2">
    <source>
        <dbReference type="ARBA" id="ARBA00007615"/>
    </source>
</evidence>
<dbReference type="Proteomes" id="UP000293671">
    <property type="component" value="Unassembled WGS sequence"/>
</dbReference>
<keyword evidence="11" id="KW-0449">Lipoprotein</keyword>
<comment type="function">
    <text evidence="10">Participates in the translocation of lipoproteins from the inner membrane to the outer membrane. Only forms a complex with a lipoprotein if the residue after the N-terminal Cys is not an aspartate (The Asp acts as a targeting signal to indicate that the lipoprotein should stay in the inner membrane).</text>
</comment>
<evidence type="ECO:0000256" key="6">
    <source>
        <dbReference type="ARBA" id="ARBA00022729"/>
    </source>
</evidence>
<keyword evidence="5 10" id="KW-0813">Transport</keyword>
<evidence type="ECO:0000256" key="1">
    <source>
        <dbReference type="ARBA" id="ARBA00004418"/>
    </source>
</evidence>
<dbReference type="GO" id="GO:0042953">
    <property type="term" value="P:lipoprotein transport"/>
    <property type="evidence" value="ECO:0007669"/>
    <property type="project" value="InterPro"/>
</dbReference>
<comment type="subunit">
    <text evidence="3 10">Monomer.</text>
</comment>
<proteinExistence type="inferred from homology"/>
<keyword evidence="8 10" id="KW-0653">Protein transport</keyword>
<dbReference type="SUPFAM" id="SSF89392">
    <property type="entry name" value="Prokaryotic lipoproteins and lipoprotein localization factors"/>
    <property type="match status" value="1"/>
</dbReference>
<name>A0A4Q7VH00_9BURK</name>
<evidence type="ECO:0000256" key="4">
    <source>
        <dbReference type="ARBA" id="ARBA00014035"/>
    </source>
</evidence>
<dbReference type="PANTHER" id="PTHR35869:SF1">
    <property type="entry name" value="OUTER-MEMBRANE LIPOPROTEIN CARRIER PROTEIN"/>
    <property type="match status" value="1"/>
</dbReference>
<evidence type="ECO:0000256" key="10">
    <source>
        <dbReference type="HAMAP-Rule" id="MF_00240"/>
    </source>
</evidence>
<dbReference type="EMBL" id="SHKP01000007">
    <property type="protein sequence ID" value="RZT95340.1"/>
    <property type="molecule type" value="Genomic_DNA"/>
</dbReference>
<dbReference type="Pfam" id="PF03548">
    <property type="entry name" value="LolA"/>
    <property type="match status" value="1"/>
</dbReference>
<dbReference type="CDD" id="cd16325">
    <property type="entry name" value="LolA"/>
    <property type="match status" value="1"/>
</dbReference>
<feature type="signal peptide" evidence="10">
    <location>
        <begin position="1"/>
        <end position="39"/>
    </location>
</feature>
<evidence type="ECO:0000256" key="9">
    <source>
        <dbReference type="ARBA" id="ARBA00023186"/>
    </source>
</evidence>
<comment type="subcellular location">
    <subcellularLocation>
        <location evidence="1 10">Periplasm</location>
    </subcellularLocation>
</comment>
<keyword evidence="12" id="KW-1185">Reference proteome</keyword>
<comment type="similarity">
    <text evidence="2 10">Belongs to the LolA family.</text>
</comment>
<keyword evidence="9 10" id="KW-0143">Chaperone</keyword>
<keyword evidence="7 10" id="KW-0574">Periplasm</keyword>
<evidence type="ECO:0000256" key="7">
    <source>
        <dbReference type="ARBA" id="ARBA00022764"/>
    </source>
</evidence>
<keyword evidence="6 10" id="KW-0732">Signal</keyword>
<sequence length="227" mass="24357" precursor="true">MKLSGGALVVRVTRNHLWSRMSRSLVAAVVAVVLGTAHAHAHADALDTLKSFTADAKTGRAAFTQTVTSPDGKKQRKSSGSFEFSRPNRFRFAYAKPYEQLIVGDGEKVWLFDTELNQVTVRPFSQALGATPAALLAGSAIERDFTLRALPDEGGLQWAEASPKLKDSGIQTLKIGFRAGGALAAIEILDGFGQRSRIDFSAVENNPALAADRFQFKPPAGADVLSQ</sequence>
<accession>A0A4Q7VH00</accession>
<evidence type="ECO:0000313" key="12">
    <source>
        <dbReference type="Proteomes" id="UP000293671"/>
    </source>
</evidence>
<dbReference type="Gene3D" id="2.50.20.10">
    <property type="entry name" value="Lipoprotein localisation LolA/LolB/LppX"/>
    <property type="match status" value="1"/>
</dbReference>
<evidence type="ECO:0000256" key="5">
    <source>
        <dbReference type="ARBA" id="ARBA00022448"/>
    </source>
</evidence>
<evidence type="ECO:0000313" key="11">
    <source>
        <dbReference type="EMBL" id="RZT95340.1"/>
    </source>
</evidence>
<dbReference type="InterPro" id="IPR004564">
    <property type="entry name" value="OM_lipoprot_carrier_LolA-like"/>
</dbReference>
<reference evidence="11 12" key="1">
    <citation type="submission" date="2019-02" db="EMBL/GenBank/DDBJ databases">
        <title>Genomic Encyclopedia of Type Strains, Phase IV (KMG-IV): sequencing the most valuable type-strain genomes for metagenomic binning, comparative biology and taxonomic classification.</title>
        <authorList>
            <person name="Goeker M."/>
        </authorList>
    </citation>
    <scope>NUCLEOTIDE SEQUENCE [LARGE SCALE GENOMIC DNA]</scope>
    <source>
        <strain evidence="11 12">DSM 19570</strain>
    </source>
</reference>
<gene>
    <name evidence="10" type="primary">lolA</name>
    <name evidence="11" type="ORF">EV670_3094</name>
</gene>
<evidence type="ECO:0000256" key="3">
    <source>
        <dbReference type="ARBA" id="ARBA00011245"/>
    </source>
</evidence>
<dbReference type="HAMAP" id="MF_00240">
    <property type="entry name" value="LolA"/>
    <property type="match status" value="1"/>
</dbReference>
<dbReference type="NCBIfam" id="TIGR00547">
    <property type="entry name" value="lolA"/>
    <property type="match status" value="1"/>
</dbReference>
<dbReference type="GO" id="GO:0044874">
    <property type="term" value="P:lipoprotein localization to outer membrane"/>
    <property type="evidence" value="ECO:0007669"/>
    <property type="project" value="UniProtKB-UniRule"/>
</dbReference>
<evidence type="ECO:0000256" key="8">
    <source>
        <dbReference type="ARBA" id="ARBA00022927"/>
    </source>
</evidence>
<organism evidence="11 12">
    <name type="scientific">Rivibacter subsaxonicus</name>
    <dbReference type="NCBI Taxonomy" id="457575"/>
    <lineage>
        <taxon>Bacteria</taxon>
        <taxon>Pseudomonadati</taxon>
        <taxon>Pseudomonadota</taxon>
        <taxon>Betaproteobacteria</taxon>
        <taxon>Burkholderiales</taxon>
        <taxon>Rivibacter</taxon>
    </lineage>
</organism>
<dbReference type="PANTHER" id="PTHR35869">
    <property type="entry name" value="OUTER-MEMBRANE LIPOPROTEIN CARRIER PROTEIN"/>
    <property type="match status" value="1"/>
</dbReference>
<dbReference type="AlphaFoldDB" id="A0A4Q7VH00"/>
<comment type="caution">
    <text evidence="11">The sequence shown here is derived from an EMBL/GenBank/DDBJ whole genome shotgun (WGS) entry which is preliminary data.</text>
</comment>
<dbReference type="GO" id="GO:0042597">
    <property type="term" value="C:periplasmic space"/>
    <property type="evidence" value="ECO:0007669"/>
    <property type="project" value="UniProtKB-SubCell"/>
</dbReference>
<protein>
    <recommendedName>
        <fullName evidence="4 10">Outer-membrane lipoprotein carrier protein</fullName>
    </recommendedName>
</protein>
<dbReference type="InterPro" id="IPR029046">
    <property type="entry name" value="LolA/LolB/LppX"/>
</dbReference>
<feature type="chain" id="PRO_5021056905" description="Outer-membrane lipoprotein carrier protein" evidence="10">
    <location>
        <begin position="40"/>
        <end position="227"/>
    </location>
</feature>
<dbReference type="InterPro" id="IPR018323">
    <property type="entry name" value="OM_lipoprot_carrier_LolA_Pbac"/>
</dbReference>